<dbReference type="InterPro" id="IPR022272">
    <property type="entry name" value="Lipocalin_CS"/>
</dbReference>
<dbReference type="InterPro" id="IPR002446">
    <property type="entry name" value="Lipocalin_bac"/>
</dbReference>
<evidence type="ECO:0000256" key="2">
    <source>
        <dbReference type="PIRNR" id="PIRNR036893"/>
    </source>
</evidence>
<evidence type="ECO:0000259" key="4">
    <source>
        <dbReference type="Pfam" id="PF08212"/>
    </source>
</evidence>
<protein>
    <submittedName>
        <fullName evidence="5">Lipocalin-like protein</fullName>
    </submittedName>
</protein>
<dbReference type="OrthoDB" id="5363630at2"/>
<dbReference type="AlphaFoldDB" id="C8PJ60"/>
<feature type="chain" id="PRO_5013435447" evidence="2">
    <location>
        <begin position="21"/>
        <end position="170"/>
    </location>
</feature>
<keyword evidence="3" id="KW-0449">Lipoprotein</keyword>
<proteinExistence type="inferred from homology"/>
<comment type="similarity">
    <text evidence="1 2">Belongs to the calycin superfamily. Lipocalin family.</text>
</comment>
<accession>C8PJ60</accession>
<evidence type="ECO:0000256" key="3">
    <source>
        <dbReference type="PIRSR" id="PIRSR036893-52"/>
    </source>
</evidence>
<dbReference type="PANTHER" id="PTHR10612:SF34">
    <property type="entry name" value="APOLIPOPROTEIN D"/>
    <property type="match status" value="1"/>
</dbReference>
<keyword evidence="3" id="KW-0564">Palmitate</keyword>
<dbReference type="GO" id="GO:0006950">
    <property type="term" value="P:response to stress"/>
    <property type="evidence" value="ECO:0007669"/>
    <property type="project" value="UniProtKB-ARBA"/>
</dbReference>
<dbReference type="InterPro" id="IPR012674">
    <property type="entry name" value="Calycin"/>
</dbReference>
<feature type="lipid moiety-binding region" description="S-diacylglycerol cysteine" evidence="3">
    <location>
        <position position="19"/>
    </location>
</feature>
<dbReference type="Pfam" id="PF08212">
    <property type="entry name" value="Lipocalin_2"/>
    <property type="match status" value="1"/>
</dbReference>
<keyword evidence="6" id="KW-1185">Reference proteome</keyword>
<dbReference type="InterPro" id="IPR000566">
    <property type="entry name" value="Lipocln_cytosolic_FA-bd_dom"/>
</dbReference>
<keyword evidence="2" id="KW-0732">Signal</keyword>
<dbReference type="STRING" id="824.CGRAC_0904"/>
<dbReference type="Proteomes" id="UP000005709">
    <property type="component" value="Unassembled WGS sequence"/>
</dbReference>
<feature type="domain" description="Lipocalin/cytosolic fatty-acid binding" evidence="4">
    <location>
        <begin position="33"/>
        <end position="169"/>
    </location>
</feature>
<dbReference type="PRINTS" id="PR01171">
    <property type="entry name" value="BCTLIPOCALIN"/>
</dbReference>
<name>C8PJ60_9BACT</name>
<dbReference type="PIRSF" id="PIRSF036893">
    <property type="entry name" value="Lipocalin_ApoD"/>
    <property type="match status" value="1"/>
</dbReference>
<dbReference type="InterPro" id="IPR022271">
    <property type="entry name" value="Lipocalin_ApoD"/>
</dbReference>
<dbReference type="SUPFAM" id="SSF50814">
    <property type="entry name" value="Lipocalins"/>
    <property type="match status" value="1"/>
</dbReference>
<evidence type="ECO:0000313" key="6">
    <source>
        <dbReference type="Proteomes" id="UP000005709"/>
    </source>
</evidence>
<dbReference type="RefSeq" id="WP_005871861.1">
    <property type="nucleotide sequence ID" value="NZ_ACYG01000027.1"/>
</dbReference>
<dbReference type="PANTHER" id="PTHR10612">
    <property type="entry name" value="APOLIPOPROTEIN D"/>
    <property type="match status" value="1"/>
</dbReference>
<dbReference type="Gene3D" id="2.40.128.20">
    <property type="match status" value="1"/>
</dbReference>
<comment type="caution">
    <text evidence="5">The sequence shown here is derived from an EMBL/GenBank/DDBJ whole genome shotgun (WGS) entry which is preliminary data.</text>
</comment>
<feature type="signal peptide" evidence="2">
    <location>
        <begin position="1"/>
        <end position="20"/>
    </location>
</feature>
<dbReference type="PROSITE" id="PS00213">
    <property type="entry name" value="LIPOCALIN"/>
    <property type="match status" value="1"/>
</dbReference>
<gene>
    <name evidence="5" type="ORF">CAMGR0001_1259</name>
</gene>
<evidence type="ECO:0000256" key="1">
    <source>
        <dbReference type="ARBA" id="ARBA00006889"/>
    </source>
</evidence>
<dbReference type="PROSITE" id="PS51257">
    <property type="entry name" value="PROKAR_LIPOPROTEIN"/>
    <property type="match status" value="1"/>
</dbReference>
<sequence>MKFKNLIILAFCALFLGACAKSLSPKAPLVKNFDIAKFSGGWYEIARMKGGGELQNTAYECFIDKNSTINLLKTAKTSSGKIENEQHVLEFAGDKSVGLLYQKGLISDSLYRVAQVDGDYRYALIFGADTSELYILSRTKTLPEPIRILYLKKAKHSGYDTKKIIWTKQQ</sequence>
<dbReference type="eggNOG" id="COG3040">
    <property type="taxonomic scope" value="Bacteria"/>
</dbReference>
<evidence type="ECO:0000313" key="5">
    <source>
        <dbReference type="EMBL" id="EEV16965.1"/>
    </source>
</evidence>
<dbReference type="EMBL" id="ACYG01000027">
    <property type="protein sequence ID" value="EEV16965.1"/>
    <property type="molecule type" value="Genomic_DNA"/>
</dbReference>
<reference evidence="5 6" key="1">
    <citation type="submission" date="2009-07" db="EMBL/GenBank/DDBJ databases">
        <authorList>
            <person name="Madupu R."/>
            <person name="Sebastian Y."/>
            <person name="Durkin A.S."/>
            <person name="Torralba M."/>
            <person name="Methe B."/>
            <person name="Sutton G.G."/>
            <person name="Strausberg R.L."/>
            <person name="Nelson K.E."/>
        </authorList>
    </citation>
    <scope>NUCLEOTIDE SEQUENCE [LARGE SCALE GENOMIC DNA]</scope>
    <source>
        <strain evidence="5 6">RM3268</strain>
    </source>
</reference>
<organism evidence="5 6">
    <name type="scientific">Campylobacter gracilis RM3268</name>
    <dbReference type="NCBI Taxonomy" id="553220"/>
    <lineage>
        <taxon>Bacteria</taxon>
        <taxon>Pseudomonadati</taxon>
        <taxon>Campylobacterota</taxon>
        <taxon>Epsilonproteobacteria</taxon>
        <taxon>Campylobacterales</taxon>
        <taxon>Campylobacteraceae</taxon>
        <taxon>Campylobacter</taxon>
    </lineage>
</organism>